<evidence type="ECO:0000313" key="2">
    <source>
        <dbReference type="EMBL" id="KAL3690784.1"/>
    </source>
</evidence>
<comment type="caution">
    <text evidence="2">The sequence shown here is derived from an EMBL/GenBank/DDBJ whole genome shotgun (WGS) entry which is preliminary data.</text>
</comment>
<name>A0ABD3HN30_9MARC</name>
<protein>
    <submittedName>
        <fullName evidence="2">Uncharacterized protein</fullName>
    </submittedName>
</protein>
<dbReference type="AlphaFoldDB" id="A0ABD3HN30"/>
<sequence>MGTGRAGKRGQEDREEPGGTRAEPGRYERSREEPGRAREQADREGKETAWGRPSQVLCVGTGLLGVAMGESEPAKGWTERRGGNGIEGDGGLASLCRRTLLLGLTSLCPVYGMQYGVEEPGVKLSHHCGVGALPPLSREYGM</sequence>
<organism evidence="2 3">
    <name type="scientific">Riccia sorocarpa</name>
    <dbReference type="NCBI Taxonomy" id="122646"/>
    <lineage>
        <taxon>Eukaryota</taxon>
        <taxon>Viridiplantae</taxon>
        <taxon>Streptophyta</taxon>
        <taxon>Embryophyta</taxon>
        <taxon>Marchantiophyta</taxon>
        <taxon>Marchantiopsida</taxon>
        <taxon>Marchantiidae</taxon>
        <taxon>Marchantiales</taxon>
        <taxon>Ricciaceae</taxon>
        <taxon>Riccia</taxon>
    </lineage>
</organism>
<dbReference type="EMBL" id="JBJQOH010000003">
    <property type="protein sequence ID" value="KAL3690784.1"/>
    <property type="molecule type" value="Genomic_DNA"/>
</dbReference>
<reference evidence="2 3" key="1">
    <citation type="submission" date="2024-09" db="EMBL/GenBank/DDBJ databases">
        <title>Chromosome-scale assembly of Riccia sorocarpa.</title>
        <authorList>
            <person name="Paukszto L."/>
        </authorList>
    </citation>
    <scope>NUCLEOTIDE SEQUENCE [LARGE SCALE GENOMIC DNA]</scope>
    <source>
        <strain evidence="2">LP-2024</strain>
        <tissue evidence="2">Aerial parts of the thallus</tissue>
    </source>
</reference>
<keyword evidence="3" id="KW-1185">Reference proteome</keyword>
<gene>
    <name evidence="2" type="ORF">R1sor_004435</name>
</gene>
<feature type="compositionally biased region" description="Basic and acidic residues" evidence="1">
    <location>
        <begin position="9"/>
        <end position="49"/>
    </location>
</feature>
<feature type="region of interest" description="Disordered" evidence="1">
    <location>
        <begin position="70"/>
        <end position="89"/>
    </location>
</feature>
<dbReference type="Proteomes" id="UP001633002">
    <property type="component" value="Unassembled WGS sequence"/>
</dbReference>
<accession>A0ABD3HN30</accession>
<evidence type="ECO:0000256" key="1">
    <source>
        <dbReference type="SAM" id="MobiDB-lite"/>
    </source>
</evidence>
<feature type="region of interest" description="Disordered" evidence="1">
    <location>
        <begin position="1"/>
        <end position="53"/>
    </location>
</feature>
<evidence type="ECO:0000313" key="3">
    <source>
        <dbReference type="Proteomes" id="UP001633002"/>
    </source>
</evidence>
<proteinExistence type="predicted"/>